<dbReference type="AlphaFoldDB" id="A0A134B478"/>
<name>A0A134B478_9BACT</name>
<dbReference type="Proteomes" id="UP000070531">
    <property type="component" value="Unassembled WGS sequence"/>
</dbReference>
<gene>
    <name evidence="1" type="ORF">HMPREF1860_01968</name>
</gene>
<comment type="caution">
    <text evidence="1">The sequence shown here is derived from an EMBL/GenBank/DDBJ whole genome shotgun (WGS) entry which is preliminary data.</text>
</comment>
<reference evidence="1 2" key="1">
    <citation type="submission" date="2016-01" db="EMBL/GenBank/DDBJ databases">
        <authorList>
            <person name="Oliw E.H."/>
        </authorList>
    </citation>
    <scope>NUCLEOTIDE SEQUENCE [LARGE SCALE GENOMIC DNA]</scope>
    <source>
        <strain evidence="1 2">DNF00307</strain>
    </source>
</reference>
<dbReference type="STRING" id="419005.HMPREF1860_01968"/>
<organism evidence="1">
    <name type="scientific">Prevotella amnii</name>
    <dbReference type="NCBI Taxonomy" id="419005"/>
    <lineage>
        <taxon>Bacteria</taxon>
        <taxon>Pseudomonadati</taxon>
        <taxon>Bacteroidota</taxon>
        <taxon>Bacteroidia</taxon>
        <taxon>Bacteroidales</taxon>
        <taxon>Prevotellaceae</taxon>
        <taxon>Prevotella</taxon>
    </lineage>
</organism>
<protein>
    <submittedName>
        <fullName evidence="1">Uncharacterized protein</fullName>
    </submittedName>
</protein>
<evidence type="ECO:0000313" key="2">
    <source>
        <dbReference type="Proteomes" id="UP000070531"/>
    </source>
</evidence>
<proteinExistence type="predicted"/>
<accession>A0A134B478</accession>
<dbReference type="EMBL" id="LSDL01000139">
    <property type="protein sequence ID" value="KXB74747.1"/>
    <property type="molecule type" value="Genomic_DNA"/>
</dbReference>
<evidence type="ECO:0000313" key="1">
    <source>
        <dbReference type="EMBL" id="KXB74747.1"/>
    </source>
</evidence>
<sequence>MNKTKSHANRKFAWLLFFVFERAGDQSKEAKESRKNCIIGLITE</sequence>